<feature type="domain" description="ABC-2 type transporter transmembrane" evidence="7">
    <location>
        <begin position="24"/>
        <end position="374"/>
    </location>
</feature>
<feature type="transmembrane region" description="Helical" evidence="6">
    <location>
        <begin position="163"/>
        <end position="181"/>
    </location>
</feature>
<gene>
    <name evidence="8" type="ORF">WJU16_23665</name>
</gene>
<feature type="transmembrane region" description="Helical" evidence="6">
    <location>
        <begin position="187"/>
        <end position="209"/>
    </location>
</feature>
<dbReference type="EMBL" id="CP149822">
    <property type="protein sequence ID" value="WZN40964.1"/>
    <property type="molecule type" value="Genomic_DNA"/>
</dbReference>
<feature type="transmembrane region" description="Helical" evidence="6">
    <location>
        <begin position="359"/>
        <end position="377"/>
    </location>
</feature>
<evidence type="ECO:0000256" key="2">
    <source>
        <dbReference type="ARBA" id="ARBA00022475"/>
    </source>
</evidence>
<feature type="transmembrane region" description="Helical" evidence="6">
    <location>
        <begin position="267"/>
        <end position="288"/>
    </location>
</feature>
<keyword evidence="2" id="KW-1003">Cell membrane</keyword>
<evidence type="ECO:0000259" key="7">
    <source>
        <dbReference type="Pfam" id="PF12698"/>
    </source>
</evidence>
<dbReference type="InterPro" id="IPR051449">
    <property type="entry name" value="ABC-2_transporter_component"/>
</dbReference>
<feature type="transmembrane region" description="Helical" evidence="6">
    <location>
        <begin position="23"/>
        <end position="41"/>
    </location>
</feature>
<feature type="transmembrane region" description="Helical" evidence="6">
    <location>
        <begin position="328"/>
        <end position="347"/>
    </location>
</feature>
<reference evidence="9" key="1">
    <citation type="submission" date="2024-03" db="EMBL/GenBank/DDBJ databases">
        <title>Chitinophaga horti sp. nov., isolated from garden soil.</title>
        <authorList>
            <person name="Lee D.S."/>
            <person name="Han D.M."/>
            <person name="Baek J.H."/>
            <person name="Choi D.G."/>
            <person name="Jeon J.H."/>
            <person name="Jeon C.O."/>
        </authorList>
    </citation>
    <scope>NUCLEOTIDE SEQUENCE [LARGE SCALE GENOMIC DNA]</scope>
    <source>
        <strain evidence="9">GPA1</strain>
    </source>
</reference>
<name>A0ABZ2YNG2_9BACT</name>
<evidence type="ECO:0000313" key="9">
    <source>
        <dbReference type="Proteomes" id="UP001485459"/>
    </source>
</evidence>
<evidence type="ECO:0000313" key="8">
    <source>
        <dbReference type="EMBL" id="WZN40964.1"/>
    </source>
</evidence>
<dbReference type="PANTHER" id="PTHR30294">
    <property type="entry name" value="MEMBRANE COMPONENT OF ABC TRANSPORTER YHHJ-RELATED"/>
    <property type="match status" value="1"/>
</dbReference>
<protein>
    <submittedName>
        <fullName evidence="8">ABC transporter permease</fullName>
    </submittedName>
</protein>
<sequence length="394" mass="44706">MIRAIAQIALREWKRILTRKDHYIVLLVLPAFLFFFYALIFDKQQAEDLPVAVWDDDRSPVSRQITFLLEQTASIHITHAVSSETEMRQLMQEKKIIGAVHFPKNMETDIKSRHPVKVAVYTNASALIPSKLVYKDASTVIITAGSGVNLQKFMKTGMTQGKAMALIMPVSLELFTLYNPTYNYQNYLVPGLATVAMMMMIIMVTVLMFNKEWEEGTAQEMAAMGKGHAGILFAGKTIAHLTASWVNFALVFGVIFPIFSMFHAGTWWNLFVMFNLMSLACIGIGAMVSVLMMDVMLALDFGIFYTSPAFVFSGFTFPRWGMPWYDQYYAAIMPYTPFLDAFFKLYFMELPLRYAGPEALRLLLFIGFTFFIAVFFLQKRLQKTPSHAVPLAAS</sequence>
<dbReference type="PANTHER" id="PTHR30294:SF46">
    <property type="entry name" value="ABC TRANSPORTER PERMEASE"/>
    <property type="match status" value="1"/>
</dbReference>
<organism evidence="8 9">
    <name type="scientific">Chitinophaga pollutisoli</name>
    <dbReference type="NCBI Taxonomy" id="3133966"/>
    <lineage>
        <taxon>Bacteria</taxon>
        <taxon>Pseudomonadati</taxon>
        <taxon>Bacteroidota</taxon>
        <taxon>Chitinophagia</taxon>
        <taxon>Chitinophagales</taxon>
        <taxon>Chitinophagaceae</taxon>
        <taxon>Chitinophaga</taxon>
    </lineage>
</organism>
<keyword evidence="3 6" id="KW-0812">Transmembrane</keyword>
<evidence type="ECO:0000256" key="4">
    <source>
        <dbReference type="ARBA" id="ARBA00022989"/>
    </source>
</evidence>
<dbReference type="InterPro" id="IPR013525">
    <property type="entry name" value="ABC2_TM"/>
</dbReference>
<evidence type="ECO:0000256" key="1">
    <source>
        <dbReference type="ARBA" id="ARBA00004651"/>
    </source>
</evidence>
<keyword evidence="4 6" id="KW-1133">Transmembrane helix</keyword>
<comment type="subcellular location">
    <subcellularLocation>
        <location evidence="1">Cell membrane</location>
        <topology evidence="1">Multi-pass membrane protein</topology>
    </subcellularLocation>
</comment>
<evidence type="ECO:0000256" key="6">
    <source>
        <dbReference type="SAM" id="Phobius"/>
    </source>
</evidence>
<keyword evidence="9" id="KW-1185">Reference proteome</keyword>
<feature type="transmembrane region" description="Helical" evidence="6">
    <location>
        <begin position="230"/>
        <end position="255"/>
    </location>
</feature>
<feature type="transmembrane region" description="Helical" evidence="6">
    <location>
        <begin position="295"/>
        <end position="316"/>
    </location>
</feature>
<evidence type="ECO:0000256" key="5">
    <source>
        <dbReference type="ARBA" id="ARBA00023136"/>
    </source>
</evidence>
<dbReference type="RefSeq" id="WP_341835827.1">
    <property type="nucleotide sequence ID" value="NZ_CP149822.1"/>
</dbReference>
<evidence type="ECO:0000256" key="3">
    <source>
        <dbReference type="ARBA" id="ARBA00022692"/>
    </source>
</evidence>
<dbReference type="Pfam" id="PF12698">
    <property type="entry name" value="ABC2_membrane_3"/>
    <property type="match status" value="1"/>
</dbReference>
<accession>A0ABZ2YNG2</accession>
<proteinExistence type="predicted"/>
<dbReference type="Proteomes" id="UP001485459">
    <property type="component" value="Chromosome"/>
</dbReference>
<dbReference type="Gene3D" id="3.40.1710.10">
    <property type="entry name" value="abc type-2 transporter like domain"/>
    <property type="match status" value="1"/>
</dbReference>
<keyword evidence="5 6" id="KW-0472">Membrane</keyword>